<dbReference type="EMBL" id="LSRL02000041">
    <property type="protein sequence ID" value="TDG47629.1"/>
    <property type="molecule type" value="Genomic_DNA"/>
</dbReference>
<keyword evidence="2" id="KW-1185">Reference proteome</keyword>
<organism evidence="1 2">
    <name type="scientific">Drosophila navojoa</name>
    <name type="common">Fruit fly</name>
    <dbReference type="NCBI Taxonomy" id="7232"/>
    <lineage>
        <taxon>Eukaryota</taxon>
        <taxon>Metazoa</taxon>
        <taxon>Ecdysozoa</taxon>
        <taxon>Arthropoda</taxon>
        <taxon>Hexapoda</taxon>
        <taxon>Insecta</taxon>
        <taxon>Pterygota</taxon>
        <taxon>Neoptera</taxon>
        <taxon>Endopterygota</taxon>
        <taxon>Diptera</taxon>
        <taxon>Brachycera</taxon>
        <taxon>Muscomorpha</taxon>
        <taxon>Ephydroidea</taxon>
        <taxon>Drosophilidae</taxon>
        <taxon>Drosophila</taxon>
    </lineage>
</organism>
<evidence type="ECO:0000313" key="1">
    <source>
        <dbReference type="EMBL" id="TDG47629.1"/>
    </source>
</evidence>
<comment type="caution">
    <text evidence="1">The sequence shown here is derived from an EMBL/GenBank/DDBJ whole genome shotgun (WGS) entry which is preliminary data.</text>
</comment>
<dbReference type="KEGG" id="dnv:108651626"/>
<dbReference type="STRING" id="7232.A0A484BFV9"/>
<sequence length="370" mass="42442">MRFKEYPEIVVDVIPKLYESHIKVFITHLYDMQGKLDRLPKQFCKMYTTQPLANQLLSYLSSRGAKVSQQDFHIVKEAQPLQLRLSDGKRLELMLCAGNEQGNSLMLLIRKPQGGRLLFYYSALQQDDLCRLMGNVTYQEWIAQGTDELYLNLQAADQPFQHVDFDEVARKIAEYAASVGGTCVLKLPLFGYEYLVTRLAQTLTLFGHIKLMNSYLHSYSCLGTDRRCFEQPGHAVTVKIEAANSHVWEIPYPLRDLQWSPTPNRINLIQLCSLLRPVYINGIVDFHATGNVPAVPQYLKRFRLRYSPKPRAATAEDHSNVPETQLIQWPSTENICGTQQTQHANATTRKDTGPILKQRKLQFVDYDDDD</sequence>
<reference evidence="1 2" key="1">
    <citation type="journal article" date="2019" name="J. Hered.">
        <title>An Improved Genome Assembly for Drosophila navojoa, the Basal Species in the mojavensis Cluster.</title>
        <authorList>
            <person name="Vanderlinde T."/>
            <person name="Dupim E.G."/>
            <person name="Nazario-Yepiz N.O."/>
            <person name="Carvalho A.B."/>
        </authorList>
    </citation>
    <scope>NUCLEOTIDE SEQUENCE [LARGE SCALE GENOMIC DNA]</scope>
    <source>
        <strain evidence="1">Navoj_Jal97</strain>
        <tissue evidence="1">Whole organism</tissue>
    </source>
</reference>
<accession>A0A484BFV9</accession>
<dbReference type="AlphaFoldDB" id="A0A484BFV9"/>
<dbReference type="Proteomes" id="UP000295192">
    <property type="component" value="Unassembled WGS sequence"/>
</dbReference>
<dbReference type="OrthoDB" id="7832870at2759"/>
<name>A0A484BFV9_DRONA</name>
<proteinExistence type="predicted"/>
<dbReference type="OMA" id="CKMYTTQ"/>
<protein>
    <submittedName>
        <fullName evidence="1">Uncharacterized protein</fullName>
    </submittedName>
</protein>
<evidence type="ECO:0000313" key="2">
    <source>
        <dbReference type="Proteomes" id="UP000295192"/>
    </source>
</evidence>
<gene>
    <name evidence="1" type="ORF">AWZ03_005927</name>
</gene>